<keyword evidence="4 6" id="KW-0862">Zinc</keyword>
<feature type="domain" description="Enoyl reductase (ER)" evidence="7">
    <location>
        <begin position="22"/>
        <end position="358"/>
    </location>
</feature>
<evidence type="ECO:0000256" key="2">
    <source>
        <dbReference type="ARBA" id="ARBA00008072"/>
    </source>
</evidence>
<dbReference type="InterPro" id="IPR011032">
    <property type="entry name" value="GroES-like_sf"/>
</dbReference>
<evidence type="ECO:0000313" key="8">
    <source>
        <dbReference type="EMBL" id="KAF2396200.1"/>
    </source>
</evidence>
<dbReference type="CDD" id="cd08297">
    <property type="entry name" value="CAD3"/>
    <property type="match status" value="1"/>
</dbReference>
<sequence>MTETPQFDIPKECKAGVIYDIGPSFTAKVEMVPVPEPGPDEVLIKLNATGICYSDVHYMLGDLDAPPMSFFNVRSPGHEGAGIVVKLGSNVKNFKLGDRAGVKPLLDTCGSCELCWSGRENYCQNVIHTGLMCTGTYQQYIVSPARYTTPIPEGIPDYVAAPIMCSASTMVRSLRDSELQPGDWALFPGGGGGVGIQGVQLAKAMGFRPVVIDTGAAKKELVLQMGAETFIDFKETPDVAAEAVRICDGVGPHGVFVTAPPAYKTAVELVGQRIGAKVMCIGLPPKGSGILGAEPGKYILRNLTIKGTLVGTMDDTRRALDYAKRGALKQVCEVYPIDRLPEAVNKLRRGEVAGRMVVDFNQ</sequence>
<accession>A0A6G1HJL2</accession>
<dbReference type="OrthoDB" id="1879366at2759"/>
<proteinExistence type="inferred from homology"/>
<dbReference type="SUPFAM" id="SSF50129">
    <property type="entry name" value="GroES-like"/>
    <property type="match status" value="1"/>
</dbReference>
<evidence type="ECO:0000256" key="1">
    <source>
        <dbReference type="ARBA" id="ARBA00001947"/>
    </source>
</evidence>
<evidence type="ECO:0000256" key="4">
    <source>
        <dbReference type="ARBA" id="ARBA00022833"/>
    </source>
</evidence>
<dbReference type="InterPro" id="IPR013154">
    <property type="entry name" value="ADH-like_N"/>
</dbReference>
<keyword evidence="9" id="KW-1185">Reference proteome</keyword>
<dbReference type="InterPro" id="IPR020843">
    <property type="entry name" value="ER"/>
</dbReference>
<dbReference type="GO" id="GO:0008270">
    <property type="term" value="F:zinc ion binding"/>
    <property type="evidence" value="ECO:0007669"/>
    <property type="project" value="InterPro"/>
</dbReference>
<dbReference type="SUPFAM" id="SSF51735">
    <property type="entry name" value="NAD(P)-binding Rossmann-fold domains"/>
    <property type="match status" value="1"/>
</dbReference>
<dbReference type="PROSITE" id="PS00059">
    <property type="entry name" value="ADH_ZINC"/>
    <property type="match status" value="1"/>
</dbReference>
<gene>
    <name evidence="8" type="ORF">EJ06DRAFT_534336</name>
</gene>
<name>A0A6G1HJL2_9PEZI</name>
<reference evidence="8" key="1">
    <citation type="journal article" date="2020" name="Stud. Mycol.">
        <title>101 Dothideomycetes genomes: a test case for predicting lifestyles and emergence of pathogens.</title>
        <authorList>
            <person name="Haridas S."/>
            <person name="Albert R."/>
            <person name="Binder M."/>
            <person name="Bloem J."/>
            <person name="Labutti K."/>
            <person name="Salamov A."/>
            <person name="Andreopoulos B."/>
            <person name="Baker S."/>
            <person name="Barry K."/>
            <person name="Bills G."/>
            <person name="Bluhm B."/>
            <person name="Cannon C."/>
            <person name="Castanera R."/>
            <person name="Culley D."/>
            <person name="Daum C."/>
            <person name="Ezra D."/>
            <person name="Gonzalez J."/>
            <person name="Henrissat B."/>
            <person name="Kuo A."/>
            <person name="Liang C."/>
            <person name="Lipzen A."/>
            <person name="Lutzoni F."/>
            <person name="Magnuson J."/>
            <person name="Mondo S."/>
            <person name="Nolan M."/>
            <person name="Ohm R."/>
            <person name="Pangilinan J."/>
            <person name="Park H.-J."/>
            <person name="Ramirez L."/>
            <person name="Alfaro M."/>
            <person name="Sun H."/>
            <person name="Tritt A."/>
            <person name="Yoshinaga Y."/>
            <person name="Zwiers L.-H."/>
            <person name="Turgeon B."/>
            <person name="Goodwin S."/>
            <person name="Spatafora J."/>
            <person name="Crous P."/>
            <person name="Grigoriev I."/>
        </authorList>
    </citation>
    <scope>NUCLEOTIDE SEQUENCE</scope>
    <source>
        <strain evidence="8">CBS 262.69</strain>
    </source>
</reference>
<dbReference type="SMART" id="SM00829">
    <property type="entry name" value="PKS_ER"/>
    <property type="match status" value="1"/>
</dbReference>
<dbReference type="GO" id="GO:0004022">
    <property type="term" value="F:alcohol dehydrogenase (NAD+) activity"/>
    <property type="evidence" value="ECO:0007669"/>
    <property type="project" value="TreeGrafter"/>
</dbReference>
<evidence type="ECO:0000256" key="5">
    <source>
        <dbReference type="ARBA" id="ARBA00023002"/>
    </source>
</evidence>
<dbReference type="Pfam" id="PF08240">
    <property type="entry name" value="ADH_N"/>
    <property type="match status" value="1"/>
</dbReference>
<dbReference type="InterPro" id="IPR002364">
    <property type="entry name" value="Quin_OxRdtase/zeta-crystal_CS"/>
</dbReference>
<dbReference type="Gene3D" id="3.40.50.720">
    <property type="entry name" value="NAD(P)-binding Rossmann-like Domain"/>
    <property type="match status" value="1"/>
</dbReference>
<dbReference type="InterPro" id="IPR013149">
    <property type="entry name" value="ADH-like_C"/>
</dbReference>
<dbReference type="AlphaFoldDB" id="A0A6G1HJL2"/>
<dbReference type="Proteomes" id="UP000799640">
    <property type="component" value="Unassembled WGS sequence"/>
</dbReference>
<dbReference type="Gene3D" id="3.90.180.10">
    <property type="entry name" value="Medium-chain alcohol dehydrogenases, catalytic domain"/>
    <property type="match status" value="1"/>
</dbReference>
<evidence type="ECO:0000256" key="3">
    <source>
        <dbReference type="ARBA" id="ARBA00022723"/>
    </source>
</evidence>
<comment type="similarity">
    <text evidence="2 6">Belongs to the zinc-containing alcohol dehydrogenase family.</text>
</comment>
<dbReference type="PROSITE" id="PS01162">
    <property type="entry name" value="QOR_ZETA_CRYSTAL"/>
    <property type="match status" value="1"/>
</dbReference>
<keyword evidence="3 6" id="KW-0479">Metal-binding</keyword>
<dbReference type="EMBL" id="ML996708">
    <property type="protein sequence ID" value="KAF2396200.1"/>
    <property type="molecule type" value="Genomic_DNA"/>
</dbReference>
<evidence type="ECO:0000313" key="9">
    <source>
        <dbReference type="Proteomes" id="UP000799640"/>
    </source>
</evidence>
<dbReference type="InterPro" id="IPR036291">
    <property type="entry name" value="NAD(P)-bd_dom_sf"/>
</dbReference>
<dbReference type="GO" id="GO:0005737">
    <property type="term" value="C:cytoplasm"/>
    <property type="evidence" value="ECO:0007669"/>
    <property type="project" value="TreeGrafter"/>
</dbReference>
<dbReference type="PANTHER" id="PTHR42940:SF1">
    <property type="entry name" value="ENOYL REDUCTASE (ER) DOMAIN-CONTAINING PROTEIN"/>
    <property type="match status" value="1"/>
</dbReference>
<dbReference type="Pfam" id="PF00107">
    <property type="entry name" value="ADH_zinc_N"/>
    <property type="match status" value="1"/>
</dbReference>
<evidence type="ECO:0000256" key="6">
    <source>
        <dbReference type="RuleBase" id="RU361277"/>
    </source>
</evidence>
<comment type="cofactor">
    <cofactor evidence="1 6">
        <name>Zn(2+)</name>
        <dbReference type="ChEBI" id="CHEBI:29105"/>
    </cofactor>
</comment>
<dbReference type="InterPro" id="IPR002328">
    <property type="entry name" value="ADH_Zn_CS"/>
</dbReference>
<evidence type="ECO:0000259" key="7">
    <source>
        <dbReference type="SMART" id="SM00829"/>
    </source>
</evidence>
<dbReference type="PANTHER" id="PTHR42940">
    <property type="entry name" value="ALCOHOL DEHYDROGENASE 1-RELATED"/>
    <property type="match status" value="1"/>
</dbReference>
<protein>
    <submittedName>
        <fullName evidence="8">Alcohol dehydrogenase</fullName>
    </submittedName>
</protein>
<organism evidence="8 9">
    <name type="scientific">Trichodelitschia bisporula</name>
    <dbReference type="NCBI Taxonomy" id="703511"/>
    <lineage>
        <taxon>Eukaryota</taxon>
        <taxon>Fungi</taxon>
        <taxon>Dikarya</taxon>
        <taxon>Ascomycota</taxon>
        <taxon>Pezizomycotina</taxon>
        <taxon>Dothideomycetes</taxon>
        <taxon>Dothideomycetes incertae sedis</taxon>
        <taxon>Phaeotrichales</taxon>
        <taxon>Phaeotrichaceae</taxon>
        <taxon>Trichodelitschia</taxon>
    </lineage>
</organism>
<keyword evidence="5" id="KW-0560">Oxidoreductase</keyword>